<dbReference type="AlphaFoldDB" id="A0A1X7RCE1"/>
<dbReference type="InterPro" id="IPR052895">
    <property type="entry name" value="HetReg/Transcr_Mod"/>
</dbReference>
<dbReference type="Proteomes" id="UP000215127">
    <property type="component" value="Chromosome 1"/>
</dbReference>
<evidence type="ECO:0000259" key="1">
    <source>
        <dbReference type="Pfam" id="PF06985"/>
    </source>
</evidence>
<evidence type="ECO:0000313" key="3">
    <source>
        <dbReference type="Proteomes" id="UP000215127"/>
    </source>
</evidence>
<organism evidence="2 3">
    <name type="scientific">Zymoseptoria tritici (strain ST99CH_3D7)</name>
    <dbReference type="NCBI Taxonomy" id="1276538"/>
    <lineage>
        <taxon>Eukaryota</taxon>
        <taxon>Fungi</taxon>
        <taxon>Dikarya</taxon>
        <taxon>Ascomycota</taxon>
        <taxon>Pezizomycotina</taxon>
        <taxon>Dothideomycetes</taxon>
        <taxon>Dothideomycetidae</taxon>
        <taxon>Mycosphaerellales</taxon>
        <taxon>Mycosphaerellaceae</taxon>
        <taxon>Zymoseptoria</taxon>
    </lineage>
</organism>
<dbReference type="PANTHER" id="PTHR24148">
    <property type="entry name" value="ANKYRIN REPEAT DOMAIN-CONTAINING PROTEIN 39 HOMOLOG-RELATED"/>
    <property type="match status" value="1"/>
</dbReference>
<evidence type="ECO:0000313" key="2">
    <source>
        <dbReference type="EMBL" id="SMQ45062.1"/>
    </source>
</evidence>
<dbReference type="Pfam" id="PF06985">
    <property type="entry name" value="HET"/>
    <property type="match status" value="1"/>
</dbReference>
<name>A0A1X7RCE1_ZYMT9</name>
<feature type="domain" description="Heterokaryon incompatibility" evidence="1">
    <location>
        <begin position="1"/>
        <end position="84"/>
    </location>
</feature>
<proteinExistence type="predicted"/>
<dbReference type="STRING" id="1276538.A0A1X7RCE1"/>
<dbReference type="InterPro" id="IPR010730">
    <property type="entry name" value="HET"/>
</dbReference>
<dbReference type="PANTHER" id="PTHR24148:SF64">
    <property type="entry name" value="HETEROKARYON INCOMPATIBILITY DOMAIN-CONTAINING PROTEIN"/>
    <property type="match status" value="1"/>
</dbReference>
<keyword evidence="3" id="KW-1185">Reference proteome</keyword>
<sequence length="430" mass="47909">MASIYSQADQVVFWLGKATAEVRTLMECLNQLGPLLDQKSYSFDDAKALWSDIHAQNDVRDAAQVGLHTLLKRPWFSRVWILQEVARARRGVVCAGPSTVPAAVFALAPALLNPNHQSERSFWRPVIDLMCAPAKHVLTWIRGPDLYTLLCQTMESQATDPRDKIFALLGMSDQAQDRDAVEVNYAKSPHQVYQDVLQYLAPMPKSRRKEVLDIAAAAPGLATVVVMVYDKISRSGQTRRGCHSRHADMDTSRHWAGVTGSKEEGEPRPIAKRDVHFFVEPFCADAPLSGTLYTESLRLDAPRIPRYGQPIAGNHVPRASAWRSPDSHVMLLHLNSWLASETFQWAILHNHPNILRLLIRLDLVQLPEMISSHQMEFCQAAAGGLEAVVAAMLDMGFNTRTLVPVFTGLLTTLGPVYCPSSSRFREITLA</sequence>
<gene>
    <name evidence="2" type="ORF">ZT3D7_G206</name>
</gene>
<dbReference type="EMBL" id="LT853692">
    <property type="protein sequence ID" value="SMQ45062.1"/>
    <property type="molecule type" value="Genomic_DNA"/>
</dbReference>
<protein>
    <recommendedName>
        <fullName evidence="1">Heterokaryon incompatibility domain-containing protein</fullName>
    </recommendedName>
</protein>
<accession>A0A1X7RCE1</accession>
<reference evidence="2 3" key="1">
    <citation type="submission" date="2016-06" db="EMBL/GenBank/DDBJ databases">
        <authorList>
            <person name="Kjaerup R.B."/>
            <person name="Dalgaard T.S."/>
            <person name="Juul-Madsen H.R."/>
        </authorList>
    </citation>
    <scope>NUCLEOTIDE SEQUENCE [LARGE SCALE GENOMIC DNA]</scope>
</reference>